<feature type="compositionally biased region" description="Basic residues" evidence="6">
    <location>
        <begin position="104"/>
        <end position="121"/>
    </location>
</feature>
<dbReference type="OrthoDB" id="10261408at2759"/>
<evidence type="ECO:0000313" key="9">
    <source>
        <dbReference type="Proteomes" id="UP000076761"/>
    </source>
</evidence>
<sequence>MEYSYSYHDRRLPEPHSSSYHKLIHSVAPLASSDTSRAATSPQFRGDEPASSTSTVRETRKPSSSAVVACHQCRGRKIRCDSTRPMCHNCVKRGNECEYDPVPKRRGPDKHPGTRQRSCKKRPAEESGPKKKRKVEGTPETSVKESAGERRSPPLKMEHTNPLLHVPSPTVLELPVPGVGPEGLVHAMDVSSVHRSSPHAEMKVSPTITAGEYSRKTWWDELVETYSSSQDQSAKNIIEDLSFLFNTTNLLLSFINVPLLVRSLNDPAERGRMQPALIYAALAVATLLKASEIELGASGRNRALWFRQAAQNALENSWSSQWIDPGLAAAALLCAIFESSAHPQSSSERLAESLSFLDSIIRTLNLTALDAHEPDVSTFVRGAVPVVYRSSRYPPMKECLCRPQEDPAEQLTYAWTSTPVWEQNWSDAEVKREECRRLCWSALSLASEYVSRCTFNQEKQPNFFLTEPANYKLLFPGEVLSRSPVHNTGQSLKEFIWALHCCCMLLWNACQVLRDTSVGEDDGRRVEFTVQAWGEADAISDAIDRHICNMDTALIHTCRELVYKSVFSFTLSLRGSQFNIFCLTGFSVVHYQEQLAKQIKVAIHHLSELDGHLLTRRPFGVTWFANQVATCLSLWTRNRTLVHALELAKSFLVPLYVLNALWPSPSQKRRCNDLRESLGKACASTGIPPPLPAHLSLPPMLHQ</sequence>
<keyword evidence="4" id="KW-0804">Transcription</keyword>
<feature type="compositionally biased region" description="Basic and acidic residues" evidence="6">
    <location>
        <begin position="142"/>
        <end position="159"/>
    </location>
</feature>
<evidence type="ECO:0000313" key="8">
    <source>
        <dbReference type="EMBL" id="KZT18418.1"/>
    </source>
</evidence>
<dbReference type="Pfam" id="PF00172">
    <property type="entry name" value="Zn_clus"/>
    <property type="match status" value="1"/>
</dbReference>
<gene>
    <name evidence="8" type="ORF">NEOLEDRAFT_1080339</name>
</gene>
<keyword evidence="9" id="KW-1185">Reference proteome</keyword>
<dbReference type="GO" id="GO:0005634">
    <property type="term" value="C:nucleus"/>
    <property type="evidence" value="ECO:0007669"/>
    <property type="project" value="UniProtKB-SubCell"/>
</dbReference>
<evidence type="ECO:0000256" key="2">
    <source>
        <dbReference type="ARBA" id="ARBA00022723"/>
    </source>
</evidence>
<feature type="domain" description="Zn(2)-C6 fungal-type" evidence="7">
    <location>
        <begin position="69"/>
        <end position="99"/>
    </location>
</feature>
<feature type="compositionally biased region" description="Polar residues" evidence="6">
    <location>
        <begin position="50"/>
        <end position="66"/>
    </location>
</feature>
<name>A0A165MJN9_9AGAM</name>
<dbReference type="PANTHER" id="PTHR47338">
    <property type="entry name" value="ZN(II)2CYS6 TRANSCRIPTION FACTOR (EUROFUNG)-RELATED"/>
    <property type="match status" value="1"/>
</dbReference>
<keyword evidence="2" id="KW-0479">Metal-binding</keyword>
<dbReference type="EMBL" id="KV425683">
    <property type="protein sequence ID" value="KZT18418.1"/>
    <property type="molecule type" value="Genomic_DNA"/>
</dbReference>
<dbReference type="GO" id="GO:0000981">
    <property type="term" value="F:DNA-binding transcription factor activity, RNA polymerase II-specific"/>
    <property type="evidence" value="ECO:0007669"/>
    <property type="project" value="InterPro"/>
</dbReference>
<dbReference type="InParanoid" id="A0A165MJN9"/>
<evidence type="ECO:0000256" key="3">
    <source>
        <dbReference type="ARBA" id="ARBA00023015"/>
    </source>
</evidence>
<accession>A0A165MJN9</accession>
<organism evidence="8 9">
    <name type="scientific">Neolentinus lepideus HHB14362 ss-1</name>
    <dbReference type="NCBI Taxonomy" id="1314782"/>
    <lineage>
        <taxon>Eukaryota</taxon>
        <taxon>Fungi</taxon>
        <taxon>Dikarya</taxon>
        <taxon>Basidiomycota</taxon>
        <taxon>Agaricomycotina</taxon>
        <taxon>Agaricomycetes</taxon>
        <taxon>Gloeophyllales</taxon>
        <taxon>Gloeophyllaceae</taxon>
        <taxon>Neolentinus</taxon>
    </lineage>
</organism>
<dbReference type="PROSITE" id="PS00463">
    <property type="entry name" value="ZN2_CY6_FUNGAL_1"/>
    <property type="match status" value="1"/>
</dbReference>
<dbReference type="PANTHER" id="PTHR47338:SF5">
    <property type="entry name" value="ZN(II)2CYS6 TRANSCRIPTION FACTOR (EUROFUNG)"/>
    <property type="match status" value="1"/>
</dbReference>
<keyword evidence="5" id="KW-0539">Nucleus</keyword>
<feature type="region of interest" description="Disordered" evidence="6">
    <location>
        <begin position="31"/>
        <end position="66"/>
    </location>
</feature>
<comment type="subcellular location">
    <subcellularLocation>
        <location evidence="1">Nucleus</location>
    </subcellularLocation>
</comment>
<dbReference type="CDD" id="cd00067">
    <property type="entry name" value="GAL4"/>
    <property type="match status" value="1"/>
</dbReference>
<evidence type="ECO:0000256" key="6">
    <source>
        <dbReference type="SAM" id="MobiDB-lite"/>
    </source>
</evidence>
<proteinExistence type="predicted"/>
<reference evidence="8 9" key="1">
    <citation type="journal article" date="2016" name="Mol. Biol. Evol.">
        <title>Comparative Genomics of Early-Diverging Mushroom-Forming Fungi Provides Insights into the Origins of Lignocellulose Decay Capabilities.</title>
        <authorList>
            <person name="Nagy L.G."/>
            <person name="Riley R."/>
            <person name="Tritt A."/>
            <person name="Adam C."/>
            <person name="Daum C."/>
            <person name="Floudas D."/>
            <person name="Sun H."/>
            <person name="Yadav J.S."/>
            <person name="Pangilinan J."/>
            <person name="Larsson K.H."/>
            <person name="Matsuura K."/>
            <person name="Barry K."/>
            <person name="Labutti K."/>
            <person name="Kuo R."/>
            <person name="Ohm R.A."/>
            <person name="Bhattacharya S.S."/>
            <person name="Shirouzu T."/>
            <person name="Yoshinaga Y."/>
            <person name="Martin F.M."/>
            <person name="Grigoriev I.V."/>
            <person name="Hibbett D.S."/>
        </authorList>
    </citation>
    <scope>NUCLEOTIDE SEQUENCE [LARGE SCALE GENOMIC DNA]</scope>
    <source>
        <strain evidence="8 9">HHB14362 ss-1</strain>
    </source>
</reference>
<dbReference type="InterPro" id="IPR050815">
    <property type="entry name" value="TF_fung"/>
</dbReference>
<dbReference type="STRING" id="1314782.A0A165MJN9"/>
<dbReference type="SUPFAM" id="SSF57701">
    <property type="entry name" value="Zn2/Cys6 DNA-binding domain"/>
    <property type="match status" value="1"/>
</dbReference>
<dbReference type="InterPro" id="IPR001138">
    <property type="entry name" value="Zn2Cys6_DnaBD"/>
</dbReference>
<dbReference type="AlphaFoldDB" id="A0A165MJN9"/>
<protein>
    <recommendedName>
        <fullName evidence="7">Zn(2)-C6 fungal-type domain-containing protein</fullName>
    </recommendedName>
</protein>
<evidence type="ECO:0000256" key="4">
    <source>
        <dbReference type="ARBA" id="ARBA00023163"/>
    </source>
</evidence>
<dbReference type="SMART" id="SM00066">
    <property type="entry name" value="GAL4"/>
    <property type="match status" value="1"/>
</dbReference>
<feature type="compositionally biased region" description="Polar residues" evidence="6">
    <location>
        <begin position="32"/>
        <end position="43"/>
    </location>
</feature>
<evidence type="ECO:0000256" key="1">
    <source>
        <dbReference type="ARBA" id="ARBA00004123"/>
    </source>
</evidence>
<dbReference type="GO" id="GO:0008270">
    <property type="term" value="F:zinc ion binding"/>
    <property type="evidence" value="ECO:0007669"/>
    <property type="project" value="InterPro"/>
</dbReference>
<dbReference type="Gene3D" id="4.10.240.10">
    <property type="entry name" value="Zn(2)-C6 fungal-type DNA-binding domain"/>
    <property type="match status" value="1"/>
</dbReference>
<evidence type="ECO:0000256" key="5">
    <source>
        <dbReference type="ARBA" id="ARBA00023242"/>
    </source>
</evidence>
<dbReference type="InterPro" id="IPR036864">
    <property type="entry name" value="Zn2-C6_fun-type_DNA-bd_sf"/>
</dbReference>
<keyword evidence="3" id="KW-0805">Transcription regulation</keyword>
<dbReference type="PROSITE" id="PS50048">
    <property type="entry name" value="ZN2_CY6_FUNGAL_2"/>
    <property type="match status" value="1"/>
</dbReference>
<feature type="region of interest" description="Disordered" evidence="6">
    <location>
        <begin position="97"/>
        <end position="163"/>
    </location>
</feature>
<dbReference type="Proteomes" id="UP000076761">
    <property type="component" value="Unassembled WGS sequence"/>
</dbReference>
<evidence type="ECO:0000259" key="7">
    <source>
        <dbReference type="PROSITE" id="PS50048"/>
    </source>
</evidence>